<keyword evidence="10" id="KW-0966">Cell projection</keyword>
<feature type="domain" description="Flagellar motor switch protein FliN-like C-terminal" evidence="9">
    <location>
        <begin position="63"/>
        <end position="135"/>
    </location>
</feature>
<keyword evidence="10" id="KW-0282">Flagellum</keyword>
<comment type="subcellular location">
    <subcellularLocation>
        <location evidence="7">Cell membrane</location>
        <topology evidence="7">Peripheral membrane protein</topology>
        <orientation evidence="7">Cytoplasmic side</orientation>
    </subcellularLocation>
    <subcellularLocation>
        <location evidence="7">Bacterial flagellum basal body</location>
    </subcellularLocation>
</comment>
<organism evidence="10 11">
    <name type="scientific">Jiella avicenniae</name>
    <dbReference type="NCBI Taxonomy" id="2907202"/>
    <lineage>
        <taxon>Bacteria</taxon>
        <taxon>Pseudomonadati</taxon>
        <taxon>Pseudomonadota</taxon>
        <taxon>Alphaproteobacteria</taxon>
        <taxon>Hyphomicrobiales</taxon>
        <taxon>Aurantimonadaceae</taxon>
        <taxon>Jiella</taxon>
    </lineage>
</organism>
<keyword evidence="6 7" id="KW-0472">Membrane</keyword>
<evidence type="ECO:0000256" key="5">
    <source>
        <dbReference type="ARBA" id="ARBA00022779"/>
    </source>
</evidence>
<dbReference type="InterPro" id="IPR001172">
    <property type="entry name" value="FliN_T3SS_HrcQb"/>
</dbReference>
<feature type="compositionally biased region" description="Acidic residues" evidence="8">
    <location>
        <begin position="1"/>
        <end position="18"/>
    </location>
</feature>
<evidence type="ECO:0000256" key="8">
    <source>
        <dbReference type="SAM" id="MobiDB-lite"/>
    </source>
</evidence>
<dbReference type="InterPro" id="IPR012826">
    <property type="entry name" value="FliN"/>
</dbReference>
<feature type="region of interest" description="Disordered" evidence="8">
    <location>
        <begin position="1"/>
        <end position="26"/>
    </location>
</feature>
<dbReference type="RefSeq" id="WP_233717378.1">
    <property type="nucleotide sequence ID" value="NZ_JAJUWU010000001.1"/>
</dbReference>
<keyword evidence="4 7" id="KW-0145">Chemotaxis</keyword>
<comment type="caution">
    <text evidence="10">The sequence shown here is derived from an EMBL/GenBank/DDBJ whole genome shotgun (WGS) entry which is preliminary data.</text>
</comment>
<dbReference type="PRINTS" id="PR00956">
    <property type="entry name" value="FLGMOTORFLIN"/>
</dbReference>
<comment type="function">
    <text evidence="7">FliN is one of three proteins (FliG, FliN, FliM) that form the rotor-mounted switch complex (C ring), located at the base of the basal body. This complex interacts with the CheY and CheZ chemotaxis proteins, in addition to contacting components of the motor that determine the direction of flagellar rotation.</text>
</comment>
<evidence type="ECO:0000256" key="1">
    <source>
        <dbReference type="ARBA" id="ARBA00009226"/>
    </source>
</evidence>
<evidence type="ECO:0000259" key="9">
    <source>
        <dbReference type="Pfam" id="PF01052"/>
    </source>
</evidence>
<dbReference type="GO" id="GO:0006935">
    <property type="term" value="P:chemotaxis"/>
    <property type="evidence" value="ECO:0007669"/>
    <property type="project" value="UniProtKB-KW"/>
</dbReference>
<keyword evidence="7" id="KW-0975">Bacterial flagellum</keyword>
<sequence length="150" mass="15881">MSDSDLDLDLEDSDDAEADLGGFEMPAGFDPTAAMGQIGAQAEDDEDEEVIEEPAADHLDLDLVMDVPVTMEVVLGSSTMTVANILKLGRGAVVKLDTKVGDPVDVVVNGRIVARGEIVVIDKEEQRFGITLTDVAKPGSKLQARKSRAA</sequence>
<accession>A0A9X1T3K7</accession>
<keyword evidence="11" id="KW-1185">Reference proteome</keyword>
<evidence type="ECO:0000256" key="7">
    <source>
        <dbReference type="RuleBase" id="RU362074"/>
    </source>
</evidence>
<dbReference type="GO" id="GO:0005886">
    <property type="term" value="C:plasma membrane"/>
    <property type="evidence" value="ECO:0007669"/>
    <property type="project" value="UniProtKB-SubCell"/>
</dbReference>
<dbReference type="Pfam" id="PF01052">
    <property type="entry name" value="FliMN_C"/>
    <property type="match status" value="1"/>
</dbReference>
<keyword evidence="3 7" id="KW-1003">Cell membrane</keyword>
<evidence type="ECO:0000256" key="3">
    <source>
        <dbReference type="ARBA" id="ARBA00022475"/>
    </source>
</evidence>
<dbReference type="EMBL" id="JAJUWU010000001">
    <property type="protein sequence ID" value="MCE7026694.1"/>
    <property type="molecule type" value="Genomic_DNA"/>
</dbReference>
<dbReference type="InterPro" id="IPR036429">
    <property type="entry name" value="SpoA-like_sf"/>
</dbReference>
<dbReference type="SUPFAM" id="SSF101801">
    <property type="entry name" value="Surface presentation of antigens (SPOA)"/>
    <property type="match status" value="1"/>
</dbReference>
<protein>
    <recommendedName>
        <fullName evidence="2 7">Flagellar motor switch protein FliN</fullName>
    </recommendedName>
</protein>
<proteinExistence type="inferred from homology"/>
<dbReference type="InterPro" id="IPR051469">
    <property type="entry name" value="FliN/MopA/SpaO"/>
</dbReference>
<keyword evidence="10" id="KW-0969">Cilium</keyword>
<dbReference type="InterPro" id="IPR001543">
    <property type="entry name" value="FliN-like_C"/>
</dbReference>
<dbReference type="Gene3D" id="2.30.330.10">
    <property type="entry name" value="SpoA-like"/>
    <property type="match status" value="1"/>
</dbReference>
<keyword evidence="5 7" id="KW-0283">Flagellar rotation</keyword>
<evidence type="ECO:0000313" key="11">
    <source>
        <dbReference type="Proteomes" id="UP001139035"/>
    </source>
</evidence>
<dbReference type="PANTHER" id="PTHR43484:SF1">
    <property type="entry name" value="FLAGELLAR MOTOR SWITCH PROTEIN FLIN"/>
    <property type="match status" value="1"/>
</dbReference>
<evidence type="ECO:0000256" key="2">
    <source>
        <dbReference type="ARBA" id="ARBA00021897"/>
    </source>
</evidence>
<dbReference type="AlphaFoldDB" id="A0A9X1T3K7"/>
<dbReference type="GO" id="GO:0003774">
    <property type="term" value="F:cytoskeletal motor activity"/>
    <property type="evidence" value="ECO:0007669"/>
    <property type="project" value="UniProtKB-UniRule"/>
</dbReference>
<dbReference type="PANTHER" id="PTHR43484">
    <property type="match status" value="1"/>
</dbReference>
<dbReference type="GO" id="GO:0071973">
    <property type="term" value="P:bacterial-type flagellum-dependent cell motility"/>
    <property type="evidence" value="ECO:0007669"/>
    <property type="project" value="UniProtKB-UniRule"/>
</dbReference>
<evidence type="ECO:0000256" key="4">
    <source>
        <dbReference type="ARBA" id="ARBA00022500"/>
    </source>
</evidence>
<dbReference type="Proteomes" id="UP001139035">
    <property type="component" value="Unassembled WGS sequence"/>
</dbReference>
<comment type="similarity">
    <text evidence="1 7">Belongs to the FliN/MopA/SpaO family.</text>
</comment>
<evidence type="ECO:0000256" key="6">
    <source>
        <dbReference type="ARBA" id="ARBA00023136"/>
    </source>
</evidence>
<evidence type="ECO:0000313" key="10">
    <source>
        <dbReference type="EMBL" id="MCE7026694.1"/>
    </source>
</evidence>
<reference evidence="10" key="1">
    <citation type="submission" date="2022-01" db="EMBL/GenBank/DDBJ databases">
        <title>Jiella avicenniae sp. nov., a novel endophytic bacterium isolated from bark of Avicennia marina.</title>
        <authorList>
            <person name="Tuo L."/>
        </authorList>
    </citation>
    <scope>NUCLEOTIDE SEQUENCE</scope>
    <source>
        <strain evidence="10">CBK1P-4</strain>
    </source>
</reference>
<dbReference type="NCBIfam" id="TIGR02480">
    <property type="entry name" value="fliN"/>
    <property type="match status" value="1"/>
</dbReference>
<dbReference type="GO" id="GO:0009425">
    <property type="term" value="C:bacterial-type flagellum basal body"/>
    <property type="evidence" value="ECO:0007669"/>
    <property type="project" value="UniProtKB-SubCell"/>
</dbReference>
<gene>
    <name evidence="10" type="primary">fliN</name>
    <name evidence="10" type="ORF">LZD57_01705</name>
</gene>
<name>A0A9X1T3K7_9HYPH</name>